<comment type="caution">
    <text evidence="1">The sequence shown here is derived from an EMBL/GenBank/DDBJ whole genome shotgun (WGS) entry which is preliminary data.</text>
</comment>
<evidence type="ECO:0000313" key="1">
    <source>
        <dbReference type="EMBL" id="KRZ76410.1"/>
    </source>
</evidence>
<organism evidence="1 2">
    <name type="scientific">Trichinella papuae</name>
    <dbReference type="NCBI Taxonomy" id="268474"/>
    <lineage>
        <taxon>Eukaryota</taxon>
        <taxon>Metazoa</taxon>
        <taxon>Ecdysozoa</taxon>
        <taxon>Nematoda</taxon>
        <taxon>Enoplea</taxon>
        <taxon>Dorylaimia</taxon>
        <taxon>Trichinellida</taxon>
        <taxon>Trichinellidae</taxon>
        <taxon>Trichinella</taxon>
    </lineage>
</organism>
<gene>
    <name evidence="1" type="ORF">T10_800</name>
</gene>
<accession>A0A0V1MXN7</accession>
<sequence>MEGGGMKGRQSIRMVDVKHLERVCRSAALMIGHLPSVVEIERSTKSLPDLNGTKCNS</sequence>
<evidence type="ECO:0000313" key="2">
    <source>
        <dbReference type="Proteomes" id="UP000054843"/>
    </source>
</evidence>
<keyword evidence="2" id="KW-1185">Reference proteome</keyword>
<name>A0A0V1MXN7_9BILA</name>
<proteinExistence type="predicted"/>
<reference evidence="1 2" key="1">
    <citation type="submission" date="2015-01" db="EMBL/GenBank/DDBJ databases">
        <title>Evolution of Trichinella species and genotypes.</title>
        <authorList>
            <person name="Korhonen P.K."/>
            <person name="Edoardo P."/>
            <person name="Giuseppe L.R."/>
            <person name="Gasser R.B."/>
        </authorList>
    </citation>
    <scope>NUCLEOTIDE SEQUENCE [LARGE SCALE GENOMIC DNA]</scope>
    <source>
        <strain evidence="1">ISS1980</strain>
    </source>
</reference>
<dbReference type="EMBL" id="JYDO01000028">
    <property type="protein sequence ID" value="KRZ76410.1"/>
    <property type="molecule type" value="Genomic_DNA"/>
</dbReference>
<protein>
    <submittedName>
        <fullName evidence="1">Uncharacterized protein</fullName>
    </submittedName>
</protein>
<dbReference type="AlphaFoldDB" id="A0A0V1MXN7"/>
<dbReference type="Proteomes" id="UP000054843">
    <property type="component" value="Unassembled WGS sequence"/>
</dbReference>